<dbReference type="Proteomes" id="UP000270866">
    <property type="component" value="Chromosome 9"/>
</dbReference>
<reference evidence="1 2" key="1">
    <citation type="journal article" date="2018" name="Sci. Rep.">
        <title>Characterisation of pathogen-specific regions and novel effector candidates in Fusarium oxysporum f. sp. cepae.</title>
        <authorList>
            <person name="Armitage A.D."/>
            <person name="Taylor A."/>
            <person name="Sobczyk M.K."/>
            <person name="Baxter L."/>
            <person name="Greenfield B.P."/>
            <person name="Bates H.J."/>
            <person name="Wilson F."/>
            <person name="Jackson A.C."/>
            <person name="Ott S."/>
            <person name="Harrison R.J."/>
            <person name="Clarkson J.P."/>
        </authorList>
    </citation>
    <scope>NUCLEOTIDE SEQUENCE [LARGE SCALE GENOMIC DNA]</scope>
    <source>
        <strain evidence="1 2">FoC_Fus2</strain>
    </source>
</reference>
<gene>
    <name evidence="1" type="ORF">BFJ65_g11792</name>
</gene>
<dbReference type="EMBL" id="MRCU01000007">
    <property type="protein sequence ID" value="RKK15252.1"/>
    <property type="molecule type" value="Genomic_DNA"/>
</dbReference>
<evidence type="ECO:0000313" key="1">
    <source>
        <dbReference type="EMBL" id="RKK15252.1"/>
    </source>
</evidence>
<proteinExistence type="predicted"/>
<organism evidence="1 2">
    <name type="scientific">Fusarium oxysporum f. sp. cepae</name>
    <dbReference type="NCBI Taxonomy" id="396571"/>
    <lineage>
        <taxon>Eukaryota</taxon>
        <taxon>Fungi</taxon>
        <taxon>Dikarya</taxon>
        <taxon>Ascomycota</taxon>
        <taxon>Pezizomycotina</taxon>
        <taxon>Sordariomycetes</taxon>
        <taxon>Hypocreomycetidae</taxon>
        <taxon>Hypocreales</taxon>
        <taxon>Nectriaceae</taxon>
        <taxon>Fusarium</taxon>
        <taxon>Fusarium oxysporum species complex</taxon>
    </lineage>
</organism>
<name>A0A3L6NBX2_FUSOX</name>
<protein>
    <submittedName>
        <fullName evidence="1">Uncharacterized protein</fullName>
    </submittedName>
</protein>
<evidence type="ECO:0000313" key="2">
    <source>
        <dbReference type="Proteomes" id="UP000270866"/>
    </source>
</evidence>
<accession>A0A3L6NBX2</accession>
<sequence>MLSTLRVASRRAARPAQFNLVAIRAASHWANVPQGPPDVS</sequence>
<dbReference type="AlphaFoldDB" id="A0A3L6NBX2"/>
<comment type="caution">
    <text evidence="1">The sequence shown here is derived from an EMBL/GenBank/DDBJ whole genome shotgun (WGS) entry which is preliminary data.</text>
</comment>